<keyword evidence="1" id="KW-0472">Membrane</keyword>
<reference evidence="2 3" key="1">
    <citation type="submission" date="2019-10" db="EMBL/GenBank/DDBJ databases">
        <title>Description of Paenibacillus pedi sp. nov.</title>
        <authorList>
            <person name="Carlier A."/>
            <person name="Qi S."/>
        </authorList>
    </citation>
    <scope>NUCLEOTIDE SEQUENCE [LARGE SCALE GENOMIC DNA]</scope>
    <source>
        <strain evidence="2 3">LMG 31457</strain>
    </source>
</reference>
<gene>
    <name evidence="2" type="ORF">GC097_05950</name>
</gene>
<protein>
    <recommendedName>
        <fullName evidence="4">DUF4825 domain-containing protein</fullName>
    </recommendedName>
</protein>
<keyword evidence="1" id="KW-1133">Transmembrane helix</keyword>
<evidence type="ECO:0000256" key="1">
    <source>
        <dbReference type="SAM" id="Phobius"/>
    </source>
</evidence>
<name>A0ABX1ZHL1_9BACL</name>
<sequence>MKKKVLYASAIIILSYVTFVFIYHVVPVVTGRFATTHFMANLKSNDPTAASRYIYSNERQEWVNKFSELEKDGLSLVDYRGLQVGLDDNALEGSVYVTLTNQSIKKEYRIFIIFDGGRLTPKISHLQYMEADGVDETIEQWIRAMNFTVS</sequence>
<evidence type="ECO:0000313" key="2">
    <source>
        <dbReference type="EMBL" id="NOU99566.1"/>
    </source>
</evidence>
<feature type="transmembrane region" description="Helical" evidence="1">
    <location>
        <begin position="5"/>
        <end position="26"/>
    </location>
</feature>
<dbReference type="Proteomes" id="UP000618579">
    <property type="component" value="Unassembled WGS sequence"/>
</dbReference>
<accession>A0ABX1ZHL1</accession>
<dbReference type="RefSeq" id="WP_171682436.1">
    <property type="nucleotide sequence ID" value="NZ_WHNZ01000013.1"/>
</dbReference>
<keyword evidence="1" id="KW-0812">Transmembrane</keyword>
<evidence type="ECO:0000313" key="3">
    <source>
        <dbReference type="Proteomes" id="UP000618579"/>
    </source>
</evidence>
<dbReference type="EMBL" id="WHNZ01000013">
    <property type="protein sequence ID" value="NOU99566.1"/>
    <property type="molecule type" value="Genomic_DNA"/>
</dbReference>
<keyword evidence="3" id="KW-1185">Reference proteome</keyword>
<organism evidence="2 3">
    <name type="scientific">Paenibacillus planticolens</name>
    <dbReference type="NCBI Taxonomy" id="2654976"/>
    <lineage>
        <taxon>Bacteria</taxon>
        <taxon>Bacillati</taxon>
        <taxon>Bacillota</taxon>
        <taxon>Bacilli</taxon>
        <taxon>Bacillales</taxon>
        <taxon>Paenibacillaceae</taxon>
        <taxon>Paenibacillus</taxon>
    </lineage>
</organism>
<evidence type="ECO:0008006" key="4">
    <source>
        <dbReference type="Google" id="ProtNLM"/>
    </source>
</evidence>
<proteinExistence type="predicted"/>
<comment type="caution">
    <text evidence="2">The sequence shown here is derived from an EMBL/GenBank/DDBJ whole genome shotgun (WGS) entry which is preliminary data.</text>
</comment>